<evidence type="ECO:0000313" key="2">
    <source>
        <dbReference type="EMBL" id="PWN41289.1"/>
    </source>
</evidence>
<evidence type="ECO:0000313" key="3">
    <source>
        <dbReference type="Proteomes" id="UP000245783"/>
    </source>
</evidence>
<dbReference type="OrthoDB" id="4605274at2759"/>
<keyword evidence="2" id="KW-0378">Hydrolase</keyword>
<evidence type="ECO:0000256" key="1">
    <source>
        <dbReference type="SAM" id="SignalP"/>
    </source>
</evidence>
<dbReference type="GO" id="GO:0016787">
    <property type="term" value="F:hydrolase activity"/>
    <property type="evidence" value="ECO:0007669"/>
    <property type="project" value="UniProtKB-KW"/>
</dbReference>
<reference evidence="2 3" key="1">
    <citation type="journal article" date="2018" name="Mol. Biol. Evol.">
        <title>Broad Genomic Sampling Reveals a Smut Pathogenic Ancestry of the Fungal Clade Ustilaginomycotina.</title>
        <authorList>
            <person name="Kijpornyongpan T."/>
            <person name="Mondo S.J."/>
            <person name="Barry K."/>
            <person name="Sandor L."/>
            <person name="Lee J."/>
            <person name="Lipzen A."/>
            <person name="Pangilinan J."/>
            <person name="LaButti K."/>
            <person name="Hainaut M."/>
            <person name="Henrissat B."/>
            <person name="Grigoriev I.V."/>
            <person name="Spatafora J.W."/>
            <person name="Aime M.C."/>
        </authorList>
    </citation>
    <scope>NUCLEOTIDE SEQUENCE [LARGE SCALE GENOMIC DNA]</scope>
    <source>
        <strain evidence="2 3">MCA 4658</strain>
    </source>
</reference>
<accession>A0A316VUM0</accession>
<keyword evidence="3" id="KW-1185">Reference proteome</keyword>
<dbReference type="InterPro" id="IPR053228">
    <property type="entry name" value="Stereospecific_Lipase"/>
</dbReference>
<dbReference type="Gene3D" id="3.40.50.1820">
    <property type="entry name" value="alpha/beta hydrolase"/>
    <property type="match status" value="1"/>
</dbReference>
<dbReference type="PANTHER" id="PTHR37574">
    <property type="entry name" value="LIPASE B"/>
    <property type="match status" value="1"/>
</dbReference>
<feature type="signal peptide" evidence="1">
    <location>
        <begin position="1"/>
        <end position="23"/>
    </location>
</feature>
<dbReference type="GeneID" id="37032566"/>
<dbReference type="SUPFAM" id="SSF53474">
    <property type="entry name" value="alpha/beta-Hydrolases"/>
    <property type="match status" value="1"/>
</dbReference>
<dbReference type="EMBL" id="KZ819395">
    <property type="protein sequence ID" value="PWN41289.1"/>
    <property type="molecule type" value="Genomic_DNA"/>
</dbReference>
<dbReference type="STRING" id="1522189.A0A316VUM0"/>
<name>A0A316VUM0_9BASI</name>
<gene>
    <name evidence="2" type="ORF">IE81DRAFT_179769</name>
</gene>
<dbReference type="InParanoid" id="A0A316VUM0"/>
<protein>
    <submittedName>
        <fullName evidence="2">Alpha/beta-hydrolase</fullName>
    </submittedName>
</protein>
<sequence length="386" mass="41763">MMKLSLSLSVLGAAFLLASSTVAAPLEQRAALPVPPTGADPAITTRQSVLDAAIQCPWEPNQSFANVKKPLLLIPGTGNTGAQTYEHNWKFIGKALGFDPCWVSGPNQMLADSQIAAEYVFNAVDRLYAASGNKKVPVMAWSQGNLVTQWVLTFFPSSRAKVDRFVAMSPDFRGTLTSYTRALSPAGPSIKQQATESRFLNALHNAGGLNSYVPTTTIWSFYDEVVQPQSGPDASARLNGASNFMIQDLCGPIWFLEHSQVLFQDATTTIAKRALTDASGKAPQGAFKADICSQLIPKEIPIPDRWLVGSTITIAATALAFGPGQQVCEPLLKDYSKPYDKTKSTNQCEVPITEALEGKLKAAGLQNKKSISDIIWSNNYDFKKNI</sequence>
<dbReference type="AlphaFoldDB" id="A0A316VUM0"/>
<dbReference type="Proteomes" id="UP000245783">
    <property type="component" value="Unassembled WGS sequence"/>
</dbReference>
<dbReference type="InterPro" id="IPR029058">
    <property type="entry name" value="AB_hydrolase_fold"/>
</dbReference>
<keyword evidence="1" id="KW-0732">Signal</keyword>
<feature type="chain" id="PRO_5016451142" evidence="1">
    <location>
        <begin position="24"/>
        <end position="386"/>
    </location>
</feature>
<organism evidence="2 3">
    <name type="scientific">Ceraceosorus guamensis</name>
    <dbReference type="NCBI Taxonomy" id="1522189"/>
    <lineage>
        <taxon>Eukaryota</taxon>
        <taxon>Fungi</taxon>
        <taxon>Dikarya</taxon>
        <taxon>Basidiomycota</taxon>
        <taxon>Ustilaginomycotina</taxon>
        <taxon>Exobasidiomycetes</taxon>
        <taxon>Ceraceosorales</taxon>
        <taxon>Ceraceosoraceae</taxon>
        <taxon>Ceraceosorus</taxon>
    </lineage>
</organism>
<proteinExistence type="predicted"/>
<dbReference type="RefSeq" id="XP_025368449.1">
    <property type="nucleotide sequence ID" value="XM_025510696.1"/>
</dbReference>
<dbReference type="PANTHER" id="PTHR37574:SF1">
    <property type="entry name" value="LIPASE B"/>
    <property type="match status" value="1"/>
</dbReference>